<evidence type="ECO:0000313" key="7">
    <source>
        <dbReference type="EMBL" id="SCQ21050.1"/>
    </source>
</evidence>
<evidence type="ECO:0000256" key="3">
    <source>
        <dbReference type="ARBA" id="ARBA00023082"/>
    </source>
</evidence>
<dbReference type="Pfam" id="PF04542">
    <property type="entry name" value="Sigma70_r2"/>
    <property type="match status" value="1"/>
</dbReference>
<sequence length="189" mass="22833">MSDEQQIFDYLKKGDEEAFSSLFRKYYRDLVLFAGTILPDRKELCEDIVQNVFTDLWNRRNERVIKTSIKGFLLQSVRNGCLDELRHDGVVRVHAEYMAFSRIDRHWETEEYILYSDLENRLREGLDRLPEEYRNVFVLRHNKGLKNKGIATELHLSERTVEERMAKALKFLRHFLSDFLFWITFIVYW</sequence>
<dbReference type="InterPro" id="IPR014327">
    <property type="entry name" value="RNA_pol_sigma70_bacteroid"/>
</dbReference>
<dbReference type="RefSeq" id="WP_074449760.1">
    <property type="nucleotide sequence ID" value="NZ_FMMM01000048.1"/>
</dbReference>
<dbReference type="GO" id="GO:0016987">
    <property type="term" value="F:sigma factor activity"/>
    <property type="evidence" value="ECO:0007669"/>
    <property type="project" value="UniProtKB-KW"/>
</dbReference>
<dbReference type="InterPro" id="IPR014284">
    <property type="entry name" value="RNA_pol_sigma-70_dom"/>
</dbReference>
<dbReference type="InterPro" id="IPR013324">
    <property type="entry name" value="RNA_pol_sigma_r3/r4-like"/>
</dbReference>
<protein>
    <submittedName>
        <fullName evidence="7">RNA polymerase sigma factor</fullName>
    </submittedName>
</protein>
<evidence type="ECO:0000313" key="8">
    <source>
        <dbReference type="Proteomes" id="UP000182057"/>
    </source>
</evidence>
<organism evidence="7 8">
    <name type="scientific">Tannerella forsythia</name>
    <name type="common">Bacteroides forsythus</name>
    <dbReference type="NCBI Taxonomy" id="28112"/>
    <lineage>
        <taxon>Bacteria</taxon>
        <taxon>Pseudomonadati</taxon>
        <taxon>Bacteroidota</taxon>
        <taxon>Bacteroidia</taxon>
        <taxon>Bacteroidales</taxon>
        <taxon>Tannerellaceae</taxon>
        <taxon>Tannerella</taxon>
    </lineage>
</organism>
<proteinExistence type="inferred from homology"/>
<dbReference type="SUPFAM" id="SSF88659">
    <property type="entry name" value="Sigma3 and sigma4 domains of RNA polymerase sigma factors"/>
    <property type="match status" value="1"/>
</dbReference>
<evidence type="ECO:0000256" key="2">
    <source>
        <dbReference type="ARBA" id="ARBA00023015"/>
    </source>
</evidence>
<dbReference type="GO" id="GO:0003677">
    <property type="term" value="F:DNA binding"/>
    <property type="evidence" value="ECO:0007669"/>
    <property type="project" value="InterPro"/>
</dbReference>
<dbReference type="OrthoDB" id="1453134at2"/>
<evidence type="ECO:0000259" key="6">
    <source>
        <dbReference type="Pfam" id="PF08281"/>
    </source>
</evidence>
<dbReference type="Gene3D" id="1.10.10.10">
    <property type="entry name" value="Winged helix-like DNA-binding domain superfamily/Winged helix DNA-binding domain"/>
    <property type="match status" value="1"/>
</dbReference>
<keyword evidence="3" id="KW-0731">Sigma factor</keyword>
<comment type="similarity">
    <text evidence="1">Belongs to the sigma-70 factor family. ECF subfamily.</text>
</comment>
<dbReference type="EMBL" id="FMMM01000048">
    <property type="protein sequence ID" value="SCQ21050.1"/>
    <property type="molecule type" value="Genomic_DNA"/>
</dbReference>
<dbReference type="PANTHER" id="PTHR43133:SF46">
    <property type="entry name" value="RNA POLYMERASE SIGMA-70 FACTOR ECF SUBFAMILY"/>
    <property type="match status" value="1"/>
</dbReference>
<dbReference type="CDD" id="cd06171">
    <property type="entry name" value="Sigma70_r4"/>
    <property type="match status" value="1"/>
</dbReference>
<keyword evidence="4" id="KW-0804">Transcription</keyword>
<dbReference type="Pfam" id="PF08281">
    <property type="entry name" value="Sigma70_r4_2"/>
    <property type="match status" value="1"/>
</dbReference>
<evidence type="ECO:0000256" key="4">
    <source>
        <dbReference type="ARBA" id="ARBA00023163"/>
    </source>
</evidence>
<evidence type="ECO:0000259" key="5">
    <source>
        <dbReference type="Pfam" id="PF04542"/>
    </source>
</evidence>
<feature type="domain" description="RNA polymerase sigma-70 region 2" evidence="5">
    <location>
        <begin position="22"/>
        <end position="87"/>
    </location>
</feature>
<dbReference type="Proteomes" id="UP000182057">
    <property type="component" value="Unassembled WGS sequence"/>
</dbReference>
<feature type="domain" description="RNA polymerase sigma factor 70 region 4 type 2" evidence="6">
    <location>
        <begin position="121"/>
        <end position="172"/>
    </location>
</feature>
<dbReference type="PANTHER" id="PTHR43133">
    <property type="entry name" value="RNA POLYMERASE ECF-TYPE SIGMA FACTO"/>
    <property type="match status" value="1"/>
</dbReference>
<name>A0A1D3ULH1_TANFO</name>
<reference evidence="7 8" key="1">
    <citation type="submission" date="2016-09" db="EMBL/GenBank/DDBJ databases">
        <authorList>
            <person name="Capua I."/>
            <person name="De Benedictis P."/>
            <person name="Joannis T."/>
            <person name="Lombin L.H."/>
            <person name="Cattoli G."/>
        </authorList>
    </citation>
    <scope>NUCLEOTIDE SEQUENCE [LARGE SCALE GENOMIC DNA]</scope>
    <source>
        <strain evidence="7 8">UB20</strain>
    </source>
</reference>
<accession>A0A1D3ULH1</accession>
<dbReference type="NCBIfam" id="TIGR02985">
    <property type="entry name" value="Sig70_bacteroi1"/>
    <property type="match status" value="1"/>
</dbReference>
<dbReference type="InterPro" id="IPR007627">
    <property type="entry name" value="RNA_pol_sigma70_r2"/>
</dbReference>
<dbReference type="Gene3D" id="1.10.1740.10">
    <property type="match status" value="1"/>
</dbReference>
<dbReference type="InterPro" id="IPR039425">
    <property type="entry name" value="RNA_pol_sigma-70-like"/>
</dbReference>
<gene>
    <name evidence="7" type="ORF">TFUB20_01242</name>
</gene>
<keyword evidence="2" id="KW-0805">Transcription regulation</keyword>
<dbReference type="AlphaFoldDB" id="A0A1D3ULH1"/>
<dbReference type="GO" id="GO:0006352">
    <property type="term" value="P:DNA-templated transcription initiation"/>
    <property type="evidence" value="ECO:0007669"/>
    <property type="project" value="InterPro"/>
</dbReference>
<dbReference type="InterPro" id="IPR013325">
    <property type="entry name" value="RNA_pol_sigma_r2"/>
</dbReference>
<dbReference type="InterPro" id="IPR013249">
    <property type="entry name" value="RNA_pol_sigma70_r4_t2"/>
</dbReference>
<evidence type="ECO:0000256" key="1">
    <source>
        <dbReference type="ARBA" id="ARBA00010641"/>
    </source>
</evidence>
<dbReference type="InterPro" id="IPR036388">
    <property type="entry name" value="WH-like_DNA-bd_sf"/>
</dbReference>
<dbReference type="NCBIfam" id="TIGR02937">
    <property type="entry name" value="sigma70-ECF"/>
    <property type="match status" value="1"/>
</dbReference>
<dbReference type="SUPFAM" id="SSF88946">
    <property type="entry name" value="Sigma2 domain of RNA polymerase sigma factors"/>
    <property type="match status" value="1"/>
</dbReference>